<dbReference type="EMBL" id="BMHP01000001">
    <property type="protein sequence ID" value="GGD51283.1"/>
    <property type="molecule type" value="Genomic_DNA"/>
</dbReference>
<name>A0A916YLY8_9BACL</name>
<dbReference type="Pfam" id="PF01547">
    <property type="entry name" value="SBP_bac_1"/>
    <property type="match status" value="1"/>
</dbReference>
<dbReference type="SUPFAM" id="SSF53850">
    <property type="entry name" value="Periplasmic binding protein-like II"/>
    <property type="match status" value="1"/>
</dbReference>
<feature type="compositionally biased region" description="Polar residues" evidence="1">
    <location>
        <begin position="272"/>
        <end position="281"/>
    </location>
</feature>
<dbReference type="Gene3D" id="3.40.190.10">
    <property type="entry name" value="Periplasmic binding protein-like II"/>
    <property type="match status" value="1"/>
</dbReference>
<proteinExistence type="predicted"/>
<dbReference type="PANTHER" id="PTHR43649:SF27">
    <property type="entry name" value="EXTRACELLULAR SOLUTE-BINDING PROTEIN FAMILY 1"/>
    <property type="match status" value="1"/>
</dbReference>
<reference evidence="2" key="2">
    <citation type="submission" date="2020-09" db="EMBL/GenBank/DDBJ databases">
        <authorList>
            <person name="Sun Q."/>
            <person name="Zhou Y."/>
        </authorList>
    </citation>
    <scope>NUCLEOTIDE SEQUENCE</scope>
    <source>
        <strain evidence="2">CGMCC 1.15178</strain>
    </source>
</reference>
<dbReference type="RefSeq" id="WP_188988979.1">
    <property type="nucleotide sequence ID" value="NZ_BMHP01000001.1"/>
</dbReference>
<evidence type="ECO:0000313" key="2">
    <source>
        <dbReference type="EMBL" id="GGD51283.1"/>
    </source>
</evidence>
<feature type="region of interest" description="Disordered" evidence="1">
    <location>
        <begin position="272"/>
        <end position="291"/>
    </location>
</feature>
<reference evidence="2" key="1">
    <citation type="journal article" date="2014" name="Int. J. Syst. Evol. Microbiol.">
        <title>Complete genome sequence of Corynebacterium casei LMG S-19264T (=DSM 44701T), isolated from a smear-ripened cheese.</title>
        <authorList>
            <consortium name="US DOE Joint Genome Institute (JGI-PGF)"/>
            <person name="Walter F."/>
            <person name="Albersmeier A."/>
            <person name="Kalinowski J."/>
            <person name="Ruckert C."/>
        </authorList>
    </citation>
    <scope>NUCLEOTIDE SEQUENCE</scope>
    <source>
        <strain evidence="2">CGMCC 1.15178</strain>
    </source>
</reference>
<sequence>MKSWKPIIYLAIIALVAAFYVVRSRGSTDSVFPVLAAEALEPKGADGDGVPYYLETVHALKTAGIKAYTGPPIPIDPAGYSAVSPGASISSGRDYELNKEVLSGPGSGWVEWTFDAPSDGFYNIEVEYAEVEKNSSSSILYALTVDGAQPFSESGTIEFVKRWRDKTVPYLKDEIGNEIRSMQEEIGGWQTTRLVNYAISSEPLQFHFTKGRHTLRFTALNEAMRWGEIRITAPVAIPSYEEYRADKIGVETGYMQAEWHTRVEAERYSYKSHLSTQTGSHNEPEVSPDPAGRIVYNVMDGNRWKKPGEAVSWEFEVPENGIYELDIKYFQHFQGKSNVYRTIYIDDQVPFQELLHTPFAYNSKLEVHNLGSSEGESYLFRLEKGKHTLRMVVDASLLNPSLLALQSIVSDLYNLEQKLRKMTGDYGENAGDINRTWDMQASFPGLAQQLTGIRDRLNATADYLNGLNQNRTDATNSLKMGTAILDDLLKNPDQIPNKLGKFPDLQLRLGTWMDAFLSGGMTVDYLVVRTPSAKPEAGEATLASKLPYIVTNFFRTFYLKYDTKHLGKEDALEIWVGRGRDYANLLQEMIDQSFTPQTGIQVNVNTMPDANALTLSNAGGDQPDVALGLPQDMPVDYAMRGAAVDLTEFSDYKEVANRFNPGAMRSYVYNQGVYALPETQSYPLLFYRKSIFNSLGLEPPDTWEDVHKLMPTLQENGLGFYHNAKDFVGFFYQNGAELYAADGLRPGFDTVQAYKAFAMWTDLYSKYDLPREVPAFFQHFKLGDMPAGIADYNTYIQLLVSAPEIRGDWAIKPMPGIKDAKGTVVRWAANGLTSAMILRQSERKQEAWAFLDWWTSADVQLQYGVNMESFYGMEYRWNTANMAAMARMPWPEGDIETIKEQNRWTRNVPFVPGGYYLSREMEFAWNRTVVEKLPPKESLDQAYVSLEREMLRKQQNLKLSDNDQLALPALDQPFDWGTIQR</sequence>
<dbReference type="InterPro" id="IPR050490">
    <property type="entry name" value="Bact_solute-bd_prot1"/>
</dbReference>
<dbReference type="AlphaFoldDB" id="A0A916YLY8"/>
<dbReference type="InterPro" id="IPR006059">
    <property type="entry name" value="SBP"/>
</dbReference>
<dbReference type="Proteomes" id="UP000612456">
    <property type="component" value="Unassembled WGS sequence"/>
</dbReference>
<gene>
    <name evidence="2" type="ORF">GCM10010911_06060</name>
</gene>
<accession>A0A916YLY8</accession>
<evidence type="ECO:0000256" key="1">
    <source>
        <dbReference type="SAM" id="MobiDB-lite"/>
    </source>
</evidence>
<dbReference type="Gene3D" id="2.60.120.260">
    <property type="entry name" value="Galactose-binding domain-like"/>
    <property type="match status" value="2"/>
</dbReference>
<dbReference type="PANTHER" id="PTHR43649">
    <property type="entry name" value="ARABINOSE-BINDING PROTEIN-RELATED"/>
    <property type="match status" value="1"/>
</dbReference>
<comment type="caution">
    <text evidence="2">The sequence shown here is derived from an EMBL/GenBank/DDBJ whole genome shotgun (WGS) entry which is preliminary data.</text>
</comment>
<keyword evidence="3" id="KW-1185">Reference proteome</keyword>
<evidence type="ECO:0000313" key="3">
    <source>
        <dbReference type="Proteomes" id="UP000612456"/>
    </source>
</evidence>
<organism evidence="2 3">
    <name type="scientific">Paenibacillus nasutitermitis</name>
    <dbReference type="NCBI Taxonomy" id="1652958"/>
    <lineage>
        <taxon>Bacteria</taxon>
        <taxon>Bacillati</taxon>
        <taxon>Bacillota</taxon>
        <taxon>Bacilli</taxon>
        <taxon>Bacillales</taxon>
        <taxon>Paenibacillaceae</taxon>
        <taxon>Paenibacillus</taxon>
    </lineage>
</organism>
<protein>
    <submittedName>
        <fullName evidence="2">ABC transporter substrate-binding protein</fullName>
    </submittedName>
</protein>